<dbReference type="Proteomes" id="UP000824225">
    <property type="component" value="Unassembled WGS sequence"/>
</dbReference>
<evidence type="ECO:0000256" key="11">
    <source>
        <dbReference type="SAM" id="SignalP"/>
    </source>
</evidence>
<proteinExistence type="inferred from homology"/>
<dbReference type="EMBL" id="DXAN01000032">
    <property type="protein sequence ID" value="HJA09509.1"/>
    <property type="molecule type" value="Genomic_DNA"/>
</dbReference>
<dbReference type="GO" id="GO:0042597">
    <property type="term" value="C:periplasmic space"/>
    <property type="evidence" value="ECO:0007669"/>
    <property type="project" value="UniProtKB-SubCell"/>
</dbReference>
<dbReference type="NCBIfam" id="TIGR00547">
    <property type="entry name" value="lolA"/>
    <property type="match status" value="1"/>
</dbReference>
<dbReference type="PANTHER" id="PTHR35869:SF1">
    <property type="entry name" value="OUTER-MEMBRANE LIPOPROTEIN CARRIER PROTEIN"/>
    <property type="match status" value="1"/>
</dbReference>
<sequence length="234" mass="26117">MKTWQAIRAVCLAAALLVIPAAASAAPSDVAPLVNKLQSTYAAMTSFRAAFTQELTHQESATTETRHGTLLFRKPLLVRWETDKPNPELLLVTDKDIWNWLPDEELAYRYSLELARDSLPIIMVVTGQSPLNRDFEVERMVPEASDGNLVHLLLYPKEPTAQLTEAQVWIDPATSLIRRAQVMDFYGNTNLIRFDSLTPDAALQDSDFTFTPPAGTEVEDHTDGSHPSMTPLMH</sequence>
<gene>
    <name evidence="12" type="primary">lolA</name>
    <name evidence="12" type="ORF">H9962_10050</name>
</gene>
<evidence type="ECO:0000256" key="9">
    <source>
        <dbReference type="ARBA" id="ARBA00023186"/>
    </source>
</evidence>
<comment type="subcellular location">
    <subcellularLocation>
        <location evidence="1">Periplasm</location>
    </subcellularLocation>
</comment>
<dbReference type="Pfam" id="PF03548">
    <property type="entry name" value="LolA"/>
    <property type="match status" value="1"/>
</dbReference>
<comment type="caution">
    <text evidence="12">The sequence shown here is derived from an EMBL/GenBank/DDBJ whole genome shotgun (WGS) entry which is preliminary data.</text>
</comment>
<evidence type="ECO:0000256" key="6">
    <source>
        <dbReference type="ARBA" id="ARBA00022729"/>
    </source>
</evidence>
<reference evidence="12" key="2">
    <citation type="submission" date="2021-04" db="EMBL/GenBank/DDBJ databases">
        <authorList>
            <person name="Gilroy R."/>
        </authorList>
    </citation>
    <scope>NUCLEOTIDE SEQUENCE</scope>
    <source>
        <strain evidence="12">CHK186-16707</strain>
    </source>
</reference>
<dbReference type="Gene3D" id="2.50.20.10">
    <property type="entry name" value="Lipoprotein localisation LolA/LolB/LppX"/>
    <property type="match status" value="1"/>
</dbReference>
<feature type="signal peptide" evidence="11">
    <location>
        <begin position="1"/>
        <end position="25"/>
    </location>
</feature>
<evidence type="ECO:0000256" key="4">
    <source>
        <dbReference type="ARBA" id="ARBA00014035"/>
    </source>
</evidence>
<dbReference type="SUPFAM" id="SSF89392">
    <property type="entry name" value="Prokaryotic lipoproteins and lipoprotein localization factors"/>
    <property type="match status" value="1"/>
</dbReference>
<evidence type="ECO:0000256" key="1">
    <source>
        <dbReference type="ARBA" id="ARBA00004418"/>
    </source>
</evidence>
<dbReference type="InterPro" id="IPR029046">
    <property type="entry name" value="LolA/LolB/LppX"/>
</dbReference>
<feature type="region of interest" description="Disordered" evidence="10">
    <location>
        <begin position="208"/>
        <end position="234"/>
    </location>
</feature>
<dbReference type="GO" id="GO:0042953">
    <property type="term" value="P:lipoprotein transport"/>
    <property type="evidence" value="ECO:0007669"/>
    <property type="project" value="InterPro"/>
</dbReference>
<dbReference type="InterPro" id="IPR004564">
    <property type="entry name" value="OM_lipoprot_carrier_LolA-like"/>
</dbReference>
<dbReference type="AlphaFoldDB" id="A0A9D2KL30"/>
<keyword evidence="8" id="KW-0653">Protein transport</keyword>
<protein>
    <recommendedName>
        <fullName evidence="4">Outer-membrane lipoprotein carrier protein</fullName>
    </recommendedName>
</protein>
<keyword evidence="7" id="KW-0574">Periplasm</keyword>
<keyword evidence="9" id="KW-0143">Chaperone</keyword>
<name>A0A9D2KL30_9BACT</name>
<reference evidence="12" key="1">
    <citation type="journal article" date="2021" name="PeerJ">
        <title>Extensive microbial diversity within the chicken gut microbiome revealed by metagenomics and culture.</title>
        <authorList>
            <person name="Gilroy R."/>
            <person name="Ravi A."/>
            <person name="Getino M."/>
            <person name="Pursley I."/>
            <person name="Horton D.L."/>
            <person name="Alikhan N.F."/>
            <person name="Baker D."/>
            <person name="Gharbi K."/>
            <person name="Hall N."/>
            <person name="Watson M."/>
            <person name="Adriaenssens E.M."/>
            <person name="Foster-Nyarko E."/>
            <person name="Jarju S."/>
            <person name="Secka A."/>
            <person name="Antonio M."/>
            <person name="Oren A."/>
            <person name="Chaudhuri R.R."/>
            <person name="La Ragione R."/>
            <person name="Hildebrand F."/>
            <person name="Pallen M.J."/>
        </authorList>
    </citation>
    <scope>NUCLEOTIDE SEQUENCE</scope>
    <source>
        <strain evidence="12">CHK186-16707</strain>
    </source>
</reference>
<dbReference type="InterPro" id="IPR018323">
    <property type="entry name" value="OM_lipoprot_carrier_LolA_Pbac"/>
</dbReference>
<evidence type="ECO:0000313" key="12">
    <source>
        <dbReference type="EMBL" id="HJA09509.1"/>
    </source>
</evidence>
<dbReference type="PANTHER" id="PTHR35869">
    <property type="entry name" value="OUTER-MEMBRANE LIPOPROTEIN CARRIER PROTEIN"/>
    <property type="match status" value="1"/>
</dbReference>
<evidence type="ECO:0000256" key="2">
    <source>
        <dbReference type="ARBA" id="ARBA00007615"/>
    </source>
</evidence>
<accession>A0A9D2KL30</accession>
<dbReference type="CDD" id="cd16325">
    <property type="entry name" value="LolA"/>
    <property type="match status" value="1"/>
</dbReference>
<comment type="similarity">
    <text evidence="2">Belongs to the LolA family.</text>
</comment>
<keyword evidence="5" id="KW-0813">Transport</keyword>
<evidence type="ECO:0000256" key="3">
    <source>
        <dbReference type="ARBA" id="ARBA00011245"/>
    </source>
</evidence>
<organism evidence="12 13">
    <name type="scientific">Candidatus Mailhella merdigallinarum</name>
    <dbReference type="NCBI Taxonomy" id="2838658"/>
    <lineage>
        <taxon>Bacteria</taxon>
        <taxon>Pseudomonadati</taxon>
        <taxon>Thermodesulfobacteriota</taxon>
        <taxon>Desulfovibrionia</taxon>
        <taxon>Desulfovibrionales</taxon>
        <taxon>Desulfovibrionaceae</taxon>
        <taxon>Mailhella</taxon>
    </lineage>
</organism>
<evidence type="ECO:0000256" key="10">
    <source>
        <dbReference type="SAM" id="MobiDB-lite"/>
    </source>
</evidence>
<comment type="subunit">
    <text evidence="3">Monomer.</text>
</comment>
<evidence type="ECO:0000256" key="8">
    <source>
        <dbReference type="ARBA" id="ARBA00022927"/>
    </source>
</evidence>
<keyword evidence="6 11" id="KW-0732">Signal</keyword>
<feature type="chain" id="PRO_5039666944" description="Outer-membrane lipoprotein carrier protein" evidence="11">
    <location>
        <begin position="26"/>
        <end position="234"/>
    </location>
</feature>
<evidence type="ECO:0000313" key="13">
    <source>
        <dbReference type="Proteomes" id="UP000824225"/>
    </source>
</evidence>
<keyword evidence="12" id="KW-0449">Lipoprotein</keyword>
<evidence type="ECO:0000256" key="5">
    <source>
        <dbReference type="ARBA" id="ARBA00022448"/>
    </source>
</evidence>
<evidence type="ECO:0000256" key="7">
    <source>
        <dbReference type="ARBA" id="ARBA00022764"/>
    </source>
</evidence>